<feature type="domain" description="Schwannomin interacting protein 1 C-terminal" evidence="2">
    <location>
        <begin position="18"/>
        <end position="76"/>
    </location>
</feature>
<accession>A0ABD6EYN4</accession>
<evidence type="ECO:0000313" key="4">
    <source>
        <dbReference type="Proteomes" id="UP001608902"/>
    </source>
</evidence>
<sequence>MQMELEKLNSAPLRSRIPRKMTRIQLSKMTCKDLERILCELNKRIDEENDELMRLLVDRDSLHMEQDSMLVDIEDMIQ</sequence>
<keyword evidence="4" id="KW-1185">Reference proteome</keyword>
<dbReference type="Pfam" id="PF10148">
    <property type="entry name" value="SCHIP-1_C"/>
    <property type="match status" value="1"/>
</dbReference>
<dbReference type="PANTHER" id="PTHR13103:SF2">
    <property type="entry name" value="IQCJ-SCHIP1 READTHROUGH TRANSCRIPT PROTEIN-RELATED"/>
    <property type="match status" value="1"/>
</dbReference>
<evidence type="ECO:0000259" key="2">
    <source>
        <dbReference type="Pfam" id="PF10148"/>
    </source>
</evidence>
<reference evidence="3 4" key="1">
    <citation type="submission" date="2024-08" db="EMBL/GenBank/DDBJ databases">
        <title>Gnathostoma spinigerum genome.</title>
        <authorList>
            <person name="Gonzalez-Bertolin B."/>
            <person name="Monzon S."/>
            <person name="Zaballos A."/>
            <person name="Jimenez P."/>
            <person name="Dekumyoy P."/>
            <person name="Varona S."/>
            <person name="Cuesta I."/>
            <person name="Sumanam S."/>
            <person name="Adisakwattana P."/>
            <person name="Gasser R.B."/>
            <person name="Hernandez-Gonzalez A."/>
            <person name="Young N.D."/>
            <person name="Perteguer M.J."/>
        </authorList>
    </citation>
    <scope>NUCLEOTIDE SEQUENCE [LARGE SCALE GENOMIC DNA]</scope>
    <source>
        <strain evidence="3">AL3</strain>
        <tissue evidence="3">Liver</tissue>
    </source>
</reference>
<evidence type="ECO:0000256" key="1">
    <source>
        <dbReference type="ARBA" id="ARBA00023054"/>
    </source>
</evidence>
<comment type="caution">
    <text evidence="3">The sequence shown here is derived from an EMBL/GenBank/DDBJ whole genome shotgun (WGS) entry which is preliminary data.</text>
</comment>
<dbReference type="Proteomes" id="UP001608902">
    <property type="component" value="Unassembled WGS sequence"/>
</dbReference>
<proteinExistence type="predicted"/>
<protein>
    <recommendedName>
        <fullName evidence="2">Schwannomin interacting protein 1 C-terminal domain-containing protein</fullName>
    </recommendedName>
</protein>
<keyword evidence="1" id="KW-0175">Coiled coil</keyword>
<dbReference type="AlphaFoldDB" id="A0ABD6EYN4"/>
<dbReference type="InterPro" id="IPR015649">
    <property type="entry name" value="SCHIP_1_C"/>
</dbReference>
<organism evidence="3 4">
    <name type="scientific">Gnathostoma spinigerum</name>
    <dbReference type="NCBI Taxonomy" id="75299"/>
    <lineage>
        <taxon>Eukaryota</taxon>
        <taxon>Metazoa</taxon>
        <taxon>Ecdysozoa</taxon>
        <taxon>Nematoda</taxon>
        <taxon>Chromadorea</taxon>
        <taxon>Rhabditida</taxon>
        <taxon>Spirurina</taxon>
        <taxon>Gnathostomatomorpha</taxon>
        <taxon>Gnathostomatoidea</taxon>
        <taxon>Gnathostomatidae</taxon>
        <taxon>Gnathostoma</taxon>
    </lineage>
</organism>
<evidence type="ECO:0000313" key="3">
    <source>
        <dbReference type="EMBL" id="MFH4981712.1"/>
    </source>
</evidence>
<dbReference type="InterPro" id="IPR039045">
    <property type="entry name" value="SCHIP_1"/>
</dbReference>
<dbReference type="EMBL" id="JBGFUD010007734">
    <property type="protein sequence ID" value="MFH4981712.1"/>
    <property type="molecule type" value="Genomic_DNA"/>
</dbReference>
<gene>
    <name evidence="3" type="ORF">AB6A40_008421</name>
</gene>
<dbReference type="PANTHER" id="PTHR13103">
    <property type="entry name" value="SCHWANNOMIN INTERACTING PROTEIN 1"/>
    <property type="match status" value="1"/>
</dbReference>
<name>A0ABD6EYN4_9BILA</name>